<evidence type="ECO:0000259" key="3">
    <source>
        <dbReference type="PROSITE" id="PS50887"/>
    </source>
</evidence>
<comment type="caution">
    <text evidence="4">The sequence shown here is derived from an EMBL/GenBank/DDBJ whole genome shotgun (WGS) entry which is preliminary data.</text>
</comment>
<proteinExistence type="predicted"/>
<reference evidence="4 5" key="1">
    <citation type="submission" date="2020-08" db="EMBL/GenBank/DDBJ databases">
        <title>Genomic Encyclopedia of Type Strains, Phase III (KMG-III): the genomes of soil and plant-associated and newly described type strains.</title>
        <authorList>
            <person name="Whitman W."/>
        </authorList>
    </citation>
    <scope>NUCLEOTIDE SEQUENCE [LARGE SCALE GENOMIC DNA]</scope>
    <source>
        <strain evidence="4 5">CECT 7341</strain>
    </source>
</reference>
<dbReference type="GO" id="GO:0003824">
    <property type="term" value="F:catalytic activity"/>
    <property type="evidence" value="ECO:0007669"/>
    <property type="project" value="UniProtKB-ARBA"/>
</dbReference>
<feature type="domain" description="GGDEF" evidence="3">
    <location>
        <begin position="136"/>
        <end position="269"/>
    </location>
</feature>
<evidence type="ECO:0000259" key="2">
    <source>
        <dbReference type="PROSITE" id="PS50113"/>
    </source>
</evidence>
<dbReference type="InterPro" id="IPR029787">
    <property type="entry name" value="Nucleotide_cyclase"/>
</dbReference>
<dbReference type="InterPro" id="IPR000014">
    <property type="entry name" value="PAS"/>
</dbReference>
<dbReference type="AlphaFoldDB" id="A0A7W5DK54"/>
<dbReference type="GO" id="GO:0006355">
    <property type="term" value="P:regulation of DNA-templated transcription"/>
    <property type="evidence" value="ECO:0007669"/>
    <property type="project" value="InterPro"/>
</dbReference>
<dbReference type="Gene3D" id="3.30.450.20">
    <property type="entry name" value="PAS domain"/>
    <property type="match status" value="1"/>
</dbReference>
<dbReference type="InterPro" id="IPR052163">
    <property type="entry name" value="DGC-Regulatory_Protein"/>
</dbReference>
<dbReference type="SUPFAM" id="SSF55785">
    <property type="entry name" value="PYP-like sensor domain (PAS domain)"/>
    <property type="match status" value="1"/>
</dbReference>
<feature type="domain" description="PAC" evidence="2">
    <location>
        <begin position="52"/>
        <end position="104"/>
    </location>
</feature>
<dbReference type="NCBIfam" id="TIGR00254">
    <property type="entry name" value="GGDEF"/>
    <property type="match status" value="1"/>
</dbReference>
<accession>A0A7W5DK54</accession>
<dbReference type="EMBL" id="JACHXQ010000005">
    <property type="protein sequence ID" value="MBB3184391.1"/>
    <property type="molecule type" value="Genomic_DNA"/>
</dbReference>
<comment type="cofactor">
    <cofactor evidence="1">
        <name>Mg(2+)</name>
        <dbReference type="ChEBI" id="CHEBI:18420"/>
    </cofactor>
</comment>
<evidence type="ECO:0000313" key="5">
    <source>
        <dbReference type="Proteomes" id="UP000563050"/>
    </source>
</evidence>
<dbReference type="CDD" id="cd01949">
    <property type="entry name" value="GGDEF"/>
    <property type="match status" value="1"/>
</dbReference>
<sequence>MNRVAETLTGWSQREAIGAPVSRVFPLVDGKTHRTAITPGRRAIEENRAAGLALDGVLVRQDGSKIEIEDSATPIHDREGRVTGAVIVFHDATRSQVMLERMAHLAQHDPLTGLPNRALLTERLSRDLGLARRHRHLVALLYLDLDAFKPINDSFGHAVGDSLLQAVASRVQECMRDIDTVCRQGGDEFVILLAEIRRPEDATRVAEKLLAVLGRPYCIHGNQLLITLSIGISLYPDDADDADALMHNADTAMYHAKRNGRNGHHCFTAEMNTRPLQRRRTEPGLQRPLQPSQLVLDF</sequence>
<dbReference type="Pfam" id="PF00989">
    <property type="entry name" value="PAS"/>
    <property type="match status" value="1"/>
</dbReference>
<name>A0A7W5DK54_9GAMM</name>
<dbReference type="SUPFAM" id="SSF55073">
    <property type="entry name" value="Nucleotide cyclase"/>
    <property type="match status" value="1"/>
</dbReference>
<dbReference type="PANTHER" id="PTHR46663">
    <property type="entry name" value="DIGUANYLATE CYCLASE DGCT-RELATED"/>
    <property type="match status" value="1"/>
</dbReference>
<dbReference type="InterPro" id="IPR000160">
    <property type="entry name" value="GGDEF_dom"/>
</dbReference>
<dbReference type="SMART" id="SM00086">
    <property type="entry name" value="PAC"/>
    <property type="match status" value="1"/>
</dbReference>
<dbReference type="Gene3D" id="3.30.70.270">
    <property type="match status" value="1"/>
</dbReference>
<dbReference type="InterPro" id="IPR000700">
    <property type="entry name" value="PAS-assoc_C"/>
</dbReference>
<dbReference type="Proteomes" id="UP000563050">
    <property type="component" value="Unassembled WGS sequence"/>
</dbReference>
<dbReference type="NCBIfam" id="TIGR00229">
    <property type="entry name" value="sensory_box"/>
    <property type="match status" value="1"/>
</dbReference>
<evidence type="ECO:0000256" key="1">
    <source>
        <dbReference type="ARBA" id="ARBA00001946"/>
    </source>
</evidence>
<dbReference type="FunFam" id="3.30.70.270:FF:000001">
    <property type="entry name" value="Diguanylate cyclase domain protein"/>
    <property type="match status" value="1"/>
</dbReference>
<gene>
    <name evidence="4" type="ORF">FHR95_001952</name>
</gene>
<evidence type="ECO:0000313" key="4">
    <source>
        <dbReference type="EMBL" id="MBB3184391.1"/>
    </source>
</evidence>
<dbReference type="PANTHER" id="PTHR46663:SF3">
    <property type="entry name" value="SLL0267 PROTEIN"/>
    <property type="match status" value="1"/>
</dbReference>
<dbReference type="PROSITE" id="PS50887">
    <property type="entry name" value="GGDEF"/>
    <property type="match status" value="1"/>
</dbReference>
<protein>
    <submittedName>
        <fullName evidence="4">Diguanylate cyclase (GGDEF)-like protein/PAS domain S-box-containing protein</fullName>
    </submittedName>
</protein>
<organism evidence="4 5">
    <name type="scientific">Halomonas fontilapidosi</name>
    <dbReference type="NCBI Taxonomy" id="616675"/>
    <lineage>
        <taxon>Bacteria</taxon>
        <taxon>Pseudomonadati</taxon>
        <taxon>Pseudomonadota</taxon>
        <taxon>Gammaproteobacteria</taxon>
        <taxon>Oceanospirillales</taxon>
        <taxon>Halomonadaceae</taxon>
        <taxon>Halomonas</taxon>
    </lineage>
</organism>
<keyword evidence="5" id="KW-1185">Reference proteome</keyword>
<dbReference type="InterPro" id="IPR013767">
    <property type="entry name" value="PAS_fold"/>
</dbReference>
<dbReference type="InterPro" id="IPR001610">
    <property type="entry name" value="PAC"/>
</dbReference>
<dbReference type="CDD" id="cd00130">
    <property type="entry name" value="PAS"/>
    <property type="match status" value="1"/>
</dbReference>
<dbReference type="SMART" id="SM00267">
    <property type="entry name" value="GGDEF"/>
    <property type="match status" value="1"/>
</dbReference>
<dbReference type="PROSITE" id="PS50113">
    <property type="entry name" value="PAC"/>
    <property type="match status" value="1"/>
</dbReference>
<dbReference type="Pfam" id="PF00990">
    <property type="entry name" value="GGDEF"/>
    <property type="match status" value="1"/>
</dbReference>
<dbReference type="InterPro" id="IPR035965">
    <property type="entry name" value="PAS-like_dom_sf"/>
</dbReference>
<dbReference type="InterPro" id="IPR043128">
    <property type="entry name" value="Rev_trsase/Diguanyl_cyclase"/>
</dbReference>